<dbReference type="InterPro" id="IPR008942">
    <property type="entry name" value="ENTH_VHS"/>
</dbReference>
<dbReference type="FunFam" id="1.25.40.90:FF:000004">
    <property type="entry name" value="splicing factor, arginine/serine-rich 15"/>
    <property type="match status" value="1"/>
</dbReference>
<evidence type="ECO:0000256" key="1">
    <source>
        <dbReference type="ARBA" id="ARBA00022884"/>
    </source>
</evidence>
<dbReference type="InterPro" id="IPR012677">
    <property type="entry name" value="Nucleotide-bd_a/b_plait_sf"/>
</dbReference>
<feature type="compositionally biased region" description="Basic and acidic residues" evidence="3">
    <location>
        <begin position="807"/>
        <end position="912"/>
    </location>
</feature>
<dbReference type="SUPFAM" id="SSF48464">
    <property type="entry name" value="ENTH/VHS domain"/>
    <property type="match status" value="1"/>
</dbReference>
<dbReference type="CDD" id="cd16983">
    <property type="entry name" value="CID_SCAF8_like"/>
    <property type="match status" value="1"/>
</dbReference>
<feature type="compositionally biased region" description="Polar residues" evidence="3">
    <location>
        <begin position="150"/>
        <end position="170"/>
    </location>
</feature>
<feature type="compositionally biased region" description="Pro residues" evidence="3">
    <location>
        <begin position="778"/>
        <end position="806"/>
    </location>
</feature>
<sequence>MEMPEVKSFNAELSALYDNKPPISKAKMSAITRGAIKAIKFYKHVVHSVEKFIQKCKPEYKVPGLYVIDSIVRQSRHQFGQDKDVFAPRFAKNMQQTFANLFRCPPEDKRNIIRVLNLWQKNNVFSPQVIQPLLDMADPNHPLHQEIQQQQNNTANGSSLNISHNATDNKISPVPQPLHTPQSSTPMGDQFQDQPSSQPAKFNRKLLNDFEYESEDEAAPEPAPQHSSHSTHTSHSTHATHSTTHAQQNPADALGSILTNPEIMRQLQSLQAQMQMMTGMQIPNLMPMMSDLQMQQSQNQGLPFMGSQSDSQKQNDPKDDMVESDIEFVETGPQVIEIPDANDSSPSPKSRRHRSRSKSPRRRRRSSRSRSRSPRRRRDRDRDRERDKDRDRDKEKNYKEREAEREKQREREKKGLPPIKKENLSVCSTTLWVGHLSKLATPEELSDLFGAIGGVAAIDVVAPRGCAFVVMERRRDAAKAIAKLNRHKLHSKEITVAWAPGKGVKGREWKDYWEAELGVSYLPWAALQARWALGALSLDALEDGGAVDEDTLPPWLPPRILPKTMMDNMSMLGMPGAGPGMALGTLGTLPGSLPPVSMPPVSMPPTLSLPPNLPPGANPAISIPRMPPPGMSAGIPPGLAPGIPPGIRPPTLPNMPSGVPATGYVVGLQSEAGLAPAAPLLRFPPGVPPQSLAQTGMVGGFLSSLLGVGGLLPGVPLLHPAIHDTTTAPPARAEAAASDDAMDLDPEDSHADDGADTTDTSAPPPALLPDQIQALLSKPPPNFNSAEPPPGFNMSEPPPFNVNQPPPDDKMEDDRKDRDRDRRGGDRDRDRRGERDRDRRERGERGDRRDRGDRDRGRDRDREGRDDRRDRDRDRGRDRRDRDRDRDRENRGDRFSSRDNNRDRTGSREKSPRAPANNDNPEKSLQERLWEMANGKPTREDKREDFAEQREDSRDEQRLPLIDRLPARHDGPPPAMDAAEAGEAGWPPAARPPLAPHYRAELRMRGPPRPPMAGPWMDGPGPGPFGPRFNGMGPPFNRPPFDGPRPPFDGGPPMFEGGPRFERPPFGRMPFDGMNRPPFDGPRPPFDGPRPPFDGPRPPFDGPRPPFDGARPFDPPFEGDRPPFDGPPRFDGPPEFFDRPRGRFDDRDQYGDRGWSGDRDRDRDWGDRRPDWDDRRRDRRPPRDHEDRYNRPDRGDRRRNFDDQGRPTDQRRGDDNQNRSNDSRRPDETQLNKPADARRGDDRREDSQSKSRPSRDERSDKNDRNSSRRDRDRKSRWGAAEEAETTGNGESEKPQETEATITQAAGDIAASAEPSEATDTTSQDEQTVQTEVSDSIPSHETESEKGFQPPEDSMDSNETPGLTERSVEPSPGGLDDKMERSPPEPSPIEHSLPEPSPQEHSLPEPSPPEHSFPEPSPQEHSFPEPSPQEHSLPERSPPESSIPERSPPEPSPPPAEERAQEQSANTLYDADDTIDTNFSAPAATDYEREPSPPPVAERDFEESSMEASKPVDMFSPELEQSESSQEAEVSEPQSAESKEGAA</sequence>
<proteinExistence type="predicted"/>
<gene>
    <name evidence="7" type="primary">LOC111357399</name>
</gene>
<feature type="compositionally biased region" description="Basic and acidic residues" evidence="3">
    <location>
        <begin position="937"/>
        <end position="958"/>
    </location>
</feature>
<feature type="compositionally biased region" description="Basic and acidic residues" evidence="3">
    <location>
        <begin position="1136"/>
        <end position="1275"/>
    </location>
</feature>
<evidence type="ECO:0000259" key="5">
    <source>
        <dbReference type="PROSITE" id="PS51391"/>
    </source>
</evidence>
<feature type="region of interest" description="Disordered" evidence="3">
    <location>
        <begin position="294"/>
        <end position="417"/>
    </location>
</feature>
<evidence type="ECO:0000256" key="2">
    <source>
        <dbReference type="PROSITE-ProRule" id="PRU00176"/>
    </source>
</evidence>
<dbReference type="Gene3D" id="1.25.40.90">
    <property type="match status" value="1"/>
</dbReference>
<dbReference type="Pfam" id="PF04818">
    <property type="entry name" value="CID"/>
    <property type="match status" value="1"/>
</dbReference>
<dbReference type="InterPro" id="IPR051485">
    <property type="entry name" value="SR-CTD_assoc_factor"/>
</dbReference>
<feature type="compositionally biased region" description="Pro residues" evidence="3">
    <location>
        <begin position="1036"/>
        <end position="1050"/>
    </location>
</feature>
<dbReference type="KEGG" id="sliu:111357399"/>
<feature type="compositionally biased region" description="Low complexity" evidence="3">
    <location>
        <begin position="1026"/>
        <end position="1035"/>
    </location>
</feature>
<feature type="compositionally biased region" description="Low complexity" evidence="3">
    <location>
        <begin position="224"/>
        <end position="246"/>
    </location>
</feature>
<evidence type="ECO:0000256" key="3">
    <source>
        <dbReference type="SAM" id="MobiDB-lite"/>
    </source>
</evidence>
<dbReference type="SMART" id="SM00360">
    <property type="entry name" value="RRM"/>
    <property type="match status" value="1"/>
</dbReference>
<dbReference type="OrthoDB" id="79367at2759"/>
<feature type="region of interest" description="Disordered" evidence="3">
    <location>
        <begin position="723"/>
        <end position="1542"/>
    </location>
</feature>
<evidence type="ECO:0000313" key="7">
    <source>
        <dbReference type="RefSeq" id="XP_022827834.1"/>
    </source>
</evidence>
<dbReference type="PANTHER" id="PTHR23140">
    <property type="entry name" value="RNA PROCESSING PROTEIN LD23810P"/>
    <property type="match status" value="1"/>
</dbReference>
<evidence type="ECO:0000313" key="6">
    <source>
        <dbReference type="Proteomes" id="UP000301870"/>
    </source>
</evidence>
<dbReference type="Proteomes" id="UP000301870">
    <property type="component" value="Chromosome 25"/>
</dbReference>
<protein>
    <submittedName>
        <fullName evidence="7">Splicing factor, arginine/serine-rich 15 isoform X1</fullName>
    </submittedName>
</protein>
<feature type="compositionally biased region" description="Basic and acidic residues" evidence="3">
    <location>
        <begin position="380"/>
        <end position="417"/>
    </location>
</feature>
<feature type="compositionally biased region" description="Basic and acidic residues" evidence="3">
    <location>
        <begin position="920"/>
        <end position="930"/>
    </location>
</feature>
<reference evidence="7" key="1">
    <citation type="submission" date="2025-08" db="UniProtKB">
        <authorList>
            <consortium name="RefSeq"/>
        </authorList>
    </citation>
    <scope>IDENTIFICATION</scope>
    <source>
        <strain evidence="7">Ishihara</strain>
        <tissue evidence="7">Whole body</tissue>
    </source>
</reference>
<feature type="compositionally biased region" description="Low complexity" evidence="3">
    <location>
        <begin position="1515"/>
        <end position="1535"/>
    </location>
</feature>
<feature type="compositionally biased region" description="Low complexity" evidence="3">
    <location>
        <begin position="723"/>
        <end position="739"/>
    </location>
</feature>
<name>A0A9J7IW37_SPOLT</name>
<feature type="domain" description="CID" evidence="5">
    <location>
        <begin position="1"/>
        <end position="141"/>
    </location>
</feature>
<feature type="compositionally biased region" description="Pro residues" evidence="3">
    <location>
        <begin position="1079"/>
        <end position="1106"/>
    </location>
</feature>
<dbReference type="RefSeq" id="XP_022827834.1">
    <property type="nucleotide sequence ID" value="XM_022972066.1"/>
</dbReference>
<feature type="compositionally biased region" description="Polar residues" evidence="3">
    <location>
        <begin position="179"/>
        <end position="199"/>
    </location>
</feature>
<feature type="compositionally biased region" description="Polar residues" evidence="3">
    <location>
        <begin position="1317"/>
        <end position="1336"/>
    </location>
</feature>
<feature type="region of interest" description="Disordered" evidence="3">
    <location>
        <begin position="213"/>
        <end position="249"/>
    </location>
</feature>
<dbReference type="InterPro" id="IPR035979">
    <property type="entry name" value="RBD_domain_sf"/>
</dbReference>
<keyword evidence="1 2" id="KW-0694">RNA-binding</keyword>
<keyword evidence="6" id="KW-1185">Reference proteome</keyword>
<feature type="region of interest" description="Disordered" evidence="3">
    <location>
        <begin position="150"/>
        <end position="199"/>
    </location>
</feature>
<organism evidence="6 7">
    <name type="scientific">Spodoptera litura</name>
    <name type="common">Asian cotton leafworm</name>
    <dbReference type="NCBI Taxonomy" id="69820"/>
    <lineage>
        <taxon>Eukaryota</taxon>
        <taxon>Metazoa</taxon>
        <taxon>Ecdysozoa</taxon>
        <taxon>Arthropoda</taxon>
        <taxon>Hexapoda</taxon>
        <taxon>Insecta</taxon>
        <taxon>Pterygota</taxon>
        <taxon>Neoptera</taxon>
        <taxon>Endopterygota</taxon>
        <taxon>Lepidoptera</taxon>
        <taxon>Glossata</taxon>
        <taxon>Ditrysia</taxon>
        <taxon>Noctuoidea</taxon>
        <taxon>Noctuidae</taxon>
        <taxon>Amphipyrinae</taxon>
        <taxon>Spodoptera</taxon>
    </lineage>
</organism>
<dbReference type="PROSITE" id="PS50102">
    <property type="entry name" value="RRM"/>
    <property type="match status" value="1"/>
</dbReference>
<dbReference type="InterPro" id="IPR006569">
    <property type="entry name" value="CID_dom"/>
</dbReference>
<dbReference type="InterPro" id="IPR000504">
    <property type="entry name" value="RRM_dom"/>
</dbReference>
<dbReference type="GO" id="GO:0005634">
    <property type="term" value="C:nucleus"/>
    <property type="evidence" value="ECO:0007669"/>
    <property type="project" value="TreeGrafter"/>
</dbReference>
<dbReference type="GO" id="GO:0003723">
    <property type="term" value="F:RNA binding"/>
    <property type="evidence" value="ECO:0007669"/>
    <property type="project" value="UniProtKB-UniRule"/>
</dbReference>
<evidence type="ECO:0000259" key="4">
    <source>
        <dbReference type="PROSITE" id="PS50102"/>
    </source>
</evidence>
<feature type="compositionally biased region" description="Basic residues" evidence="3">
    <location>
        <begin position="349"/>
        <end position="379"/>
    </location>
</feature>
<accession>A0A9J7IW37</accession>
<feature type="compositionally biased region" description="Polar residues" evidence="3">
    <location>
        <begin position="294"/>
        <end position="312"/>
    </location>
</feature>
<dbReference type="SUPFAM" id="SSF54928">
    <property type="entry name" value="RNA-binding domain, RBD"/>
    <property type="match status" value="1"/>
</dbReference>
<dbReference type="PANTHER" id="PTHR23140:SF4">
    <property type="entry name" value="PROTEIN CBR-NRD-1"/>
    <property type="match status" value="1"/>
</dbReference>
<dbReference type="SMART" id="SM00582">
    <property type="entry name" value="RPR"/>
    <property type="match status" value="1"/>
</dbReference>
<dbReference type="CDD" id="cd12227">
    <property type="entry name" value="RRM_SCAF4_SCAF8"/>
    <property type="match status" value="1"/>
</dbReference>
<feature type="compositionally biased region" description="Pro residues" evidence="3">
    <location>
        <begin position="1404"/>
        <end position="1416"/>
    </location>
</feature>
<dbReference type="Pfam" id="PF00076">
    <property type="entry name" value="RRM_1"/>
    <property type="match status" value="1"/>
</dbReference>
<dbReference type="PROSITE" id="PS51391">
    <property type="entry name" value="CID"/>
    <property type="match status" value="1"/>
</dbReference>
<dbReference type="Gene3D" id="3.30.70.330">
    <property type="match status" value="1"/>
</dbReference>
<feature type="compositionally biased region" description="Low complexity" evidence="3">
    <location>
        <begin position="978"/>
        <end position="988"/>
    </location>
</feature>
<feature type="domain" description="RRM" evidence="4">
    <location>
        <begin position="429"/>
        <end position="501"/>
    </location>
</feature>
<dbReference type="GeneID" id="111357399"/>
<dbReference type="CTD" id="37411"/>